<evidence type="ECO:0000313" key="2">
    <source>
        <dbReference type="Proteomes" id="UP000474957"/>
    </source>
</evidence>
<proteinExistence type="predicted"/>
<protein>
    <submittedName>
        <fullName evidence="1">Uncharacterized protein</fullName>
    </submittedName>
</protein>
<dbReference type="EMBL" id="WIND01000030">
    <property type="protein sequence ID" value="MSU91943.1"/>
    <property type="molecule type" value="Genomic_DNA"/>
</dbReference>
<sequence>MIPRVPVFPARLGRAILPVILLAVPPLLPQAEPVAAETWSARKCALYRDAVDDALALRGRDGLRPEFLRRNEDFIRSGCTTQGHVCPETPQELALADMLTLMTMNAGMASTFVPFGCRPQPPDAVPPGWP</sequence>
<organism evidence="1 2">
    <name type="scientific">Halovulum marinum</name>
    <dbReference type="NCBI Taxonomy" id="2662447"/>
    <lineage>
        <taxon>Bacteria</taxon>
        <taxon>Pseudomonadati</taxon>
        <taxon>Pseudomonadota</taxon>
        <taxon>Alphaproteobacteria</taxon>
        <taxon>Rhodobacterales</taxon>
        <taxon>Paracoccaceae</taxon>
        <taxon>Halovulum</taxon>
    </lineage>
</organism>
<dbReference type="Proteomes" id="UP000474957">
    <property type="component" value="Unassembled WGS sequence"/>
</dbReference>
<dbReference type="AlphaFoldDB" id="A0A6L5Z5X0"/>
<gene>
    <name evidence="1" type="ORF">GE300_20520</name>
</gene>
<name>A0A6L5Z5X0_9RHOB</name>
<evidence type="ECO:0000313" key="1">
    <source>
        <dbReference type="EMBL" id="MSU91943.1"/>
    </source>
</evidence>
<comment type="caution">
    <text evidence="1">The sequence shown here is derived from an EMBL/GenBank/DDBJ whole genome shotgun (WGS) entry which is preliminary data.</text>
</comment>
<accession>A0A6L5Z5X0</accession>
<keyword evidence="2" id="KW-1185">Reference proteome</keyword>
<reference evidence="1 2" key="1">
    <citation type="submission" date="2019-10" db="EMBL/GenBank/DDBJ databases">
        <title>Cognatihalovulum marinum gen. nov. sp. nov., a new member of the family Rhodobacteraceae isolated from deep seawater of the Northwest Indian Ocean.</title>
        <authorList>
            <person name="Ruan C."/>
            <person name="Wang J."/>
            <person name="Zheng X."/>
            <person name="Song L."/>
            <person name="Zhu Y."/>
            <person name="Huang Y."/>
            <person name="Lu Z."/>
            <person name="Du W."/>
            <person name="Huang L."/>
            <person name="Dai X."/>
        </authorList>
    </citation>
    <scope>NUCLEOTIDE SEQUENCE [LARGE SCALE GENOMIC DNA]</scope>
    <source>
        <strain evidence="1 2">2CG4</strain>
    </source>
</reference>